<evidence type="ECO:0000313" key="2">
    <source>
        <dbReference type="Proteomes" id="UP000594535"/>
    </source>
</evidence>
<name>A0A7S9S9H9_9BACT</name>
<protein>
    <submittedName>
        <fullName evidence="1">Uncharacterized protein</fullName>
    </submittedName>
</protein>
<dbReference type="Proteomes" id="UP000594535">
    <property type="component" value="Chromosome"/>
</dbReference>
<evidence type="ECO:0000313" key="1">
    <source>
        <dbReference type="EMBL" id="QPI06152.1"/>
    </source>
</evidence>
<proteinExistence type="predicted"/>
<reference evidence="1 2" key="1">
    <citation type="journal article" date="2020" name="Microb. Genom.">
        <title>Analysis of complete Campylobacter concisus genomes identifies genomospecies features, secretion systems and novel plasmids and their association with severe ulcerative colitis.</title>
        <authorList>
            <person name="Liu F."/>
            <person name="Chen S."/>
            <person name="Luu L.D.W."/>
            <person name="Lee S.A."/>
            <person name="Tay A.C.Y."/>
            <person name="Wu R."/>
            <person name="Riordan S.M."/>
            <person name="Lan R."/>
            <person name="Liu L."/>
            <person name="Zhang L."/>
        </authorList>
    </citation>
    <scope>NUCLEOTIDE SEQUENCE [LARGE SCALE GENOMIC DNA]</scope>
    <source>
        <strain evidence="1 2">H9O-S2</strain>
    </source>
</reference>
<sequence>MSKKKVVKTAPIIEQFVDLASTQRELADELGAKFLEFCNEYLNEECVLTRSEFSYQNFLPTNIDIEAYTKKPTSDAAVVDAHICNVHFILNYDYTYKEYHDDHFKDELIKFLNK</sequence>
<accession>A0A7S9S9H9</accession>
<dbReference type="EMBL" id="CP049232">
    <property type="protein sequence ID" value="QPI06152.1"/>
    <property type="molecule type" value="Genomic_DNA"/>
</dbReference>
<dbReference type="AlphaFoldDB" id="A0A7S9S9H9"/>
<organism evidence="1 2">
    <name type="scientific">Campylobacter concisus</name>
    <dbReference type="NCBI Taxonomy" id="199"/>
    <lineage>
        <taxon>Bacteria</taxon>
        <taxon>Pseudomonadati</taxon>
        <taxon>Campylobacterota</taxon>
        <taxon>Epsilonproteobacteria</taxon>
        <taxon>Campylobacterales</taxon>
        <taxon>Campylobacteraceae</taxon>
        <taxon>Campylobacter</taxon>
    </lineage>
</organism>
<dbReference type="RefSeq" id="WP_021089894.1">
    <property type="nucleotide sequence ID" value="NZ_CABPVE010000001.1"/>
</dbReference>
<gene>
    <name evidence="1" type="ORF">G5B96_01980</name>
</gene>